<dbReference type="Pfam" id="PF00155">
    <property type="entry name" value="Aminotran_1_2"/>
    <property type="match status" value="1"/>
</dbReference>
<feature type="region of interest" description="Disordered" evidence="6">
    <location>
        <begin position="1"/>
        <end position="33"/>
    </location>
</feature>
<dbReference type="InterPro" id="IPR036390">
    <property type="entry name" value="WH_DNA-bd_sf"/>
</dbReference>
<dbReference type="EMBL" id="CP026107">
    <property type="protein sequence ID" value="AUT74428.1"/>
    <property type="molecule type" value="Genomic_DNA"/>
</dbReference>
<dbReference type="InterPro" id="IPR015424">
    <property type="entry name" value="PyrdxlP-dep_Trfase"/>
</dbReference>
<evidence type="ECO:0000259" key="7">
    <source>
        <dbReference type="PROSITE" id="PS50949"/>
    </source>
</evidence>
<dbReference type="CDD" id="cd00609">
    <property type="entry name" value="AAT_like"/>
    <property type="match status" value="1"/>
</dbReference>
<dbReference type="PROSITE" id="PS50949">
    <property type="entry name" value="HTH_GNTR"/>
    <property type="match status" value="1"/>
</dbReference>
<comment type="similarity">
    <text evidence="1">In the C-terminal section; belongs to the class-I pyridoxal-phosphate-dependent aminotransferase family.</text>
</comment>
<feature type="domain" description="HTH gntR-type" evidence="7">
    <location>
        <begin position="43"/>
        <end position="111"/>
    </location>
</feature>
<keyword evidence="5" id="KW-0804">Transcription</keyword>
<evidence type="ECO:0000256" key="5">
    <source>
        <dbReference type="ARBA" id="ARBA00023163"/>
    </source>
</evidence>
<evidence type="ECO:0000313" key="9">
    <source>
        <dbReference type="Proteomes" id="UP000236649"/>
    </source>
</evidence>
<name>A0AAN1JI31_9BURK</name>
<evidence type="ECO:0000256" key="1">
    <source>
        <dbReference type="ARBA" id="ARBA00005384"/>
    </source>
</evidence>
<evidence type="ECO:0000256" key="4">
    <source>
        <dbReference type="ARBA" id="ARBA00023125"/>
    </source>
</evidence>
<evidence type="ECO:0000256" key="2">
    <source>
        <dbReference type="ARBA" id="ARBA00022898"/>
    </source>
</evidence>
<dbReference type="InterPro" id="IPR051446">
    <property type="entry name" value="HTH_trans_reg/aminotransferase"/>
</dbReference>
<dbReference type="Gene3D" id="1.10.10.10">
    <property type="entry name" value="Winged helix-like DNA-binding domain superfamily/Winged helix DNA-binding domain"/>
    <property type="match status" value="1"/>
</dbReference>
<dbReference type="InterPro" id="IPR015421">
    <property type="entry name" value="PyrdxlP-dep_Trfase_major"/>
</dbReference>
<evidence type="ECO:0000313" key="8">
    <source>
        <dbReference type="EMBL" id="AUT74428.1"/>
    </source>
</evidence>
<keyword evidence="2" id="KW-0663">Pyridoxal phosphate</keyword>
<dbReference type="SMART" id="SM00345">
    <property type="entry name" value="HTH_GNTR"/>
    <property type="match status" value="1"/>
</dbReference>
<dbReference type="GO" id="GO:0030170">
    <property type="term" value="F:pyridoxal phosphate binding"/>
    <property type="evidence" value="ECO:0007669"/>
    <property type="project" value="InterPro"/>
</dbReference>
<dbReference type="SUPFAM" id="SSF46785">
    <property type="entry name" value="Winged helix' DNA-binding domain"/>
    <property type="match status" value="1"/>
</dbReference>
<dbReference type="PANTHER" id="PTHR46577:SF1">
    <property type="entry name" value="HTH-TYPE TRANSCRIPTIONAL REGULATORY PROTEIN GABR"/>
    <property type="match status" value="1"/>
</dbReference>
<dbReference type="Pfam" id="PF00392">
    <property type="entry name" value="GntR"/>
    <property type="match status" value="1"/>
</dbReference>
<accession>A0AAN1JI31</accession>
<proteinExistence type="inferred from homology"/>
<dbReference type="GO" id="GO:0003700">
    <property type="term" value="F:DNA-binding transcription factor activity"/>
    <property type="evidence" value="ECO:0007669"/>
    <property type="project" value="InterPro"/>
</dbReference>
<dbReference type="CDD" id="cd07377">
    <property type="entry name" value="WHTH_GntR"/>
    <property type="match status" value="1"/>
</dbReference>
<dbReference type="KEGG" id="phs:C2L64_39960"/>
<keyword evidence="4" id="KW-0238">DNA-binding</keyword>
<keyword evidence="3" id="KW-0805">Transcription regulation</keyword>
<dbReference type="PANTHER" id="PTHR46577">
    <property type="entry name" value="HTH-TYPE TRANSCRIPTIONAL REGULATORY PROTEIN GABR"/>
    <property type="match status" value="1"/>
</dbReference>
<dbReference type="Proteomes" id="UP000236649">
    <property type="component" value="Chromosome 3"/>
</dbReference>
<evidence type="ECO:0000256" key="3">
    <source>
        <dbReference type="ARBA" id="ARBA00023015"/>
    </source>
</evidence>
<dbReference type="InterPro" id="IPR000524">
    <property type="entry name" value="Tscrpt_reg_HTH_GntR"/>
</dbReference>
<feature type="compositionally biased region" description="Basic residues" evidence="6">
    <location>
        <begin position="1"/>
        <end position="11"/>
    </location>
</feature>
<protein>
    <submittedName>
        <fullName evidence="8">GntR family transcriptional regulator</fullName>
    </submittedName>
</protein>
<dbReference type="InterPro" id="IPR004839">
    <property type="entry name" value="Aminotransferase_I/II_large"/>
</dbReference>
<dbReference type="GO" id="GO:0003677">
    <property type="term" value="F:DNA binding"/>
    <property type="evidence" value="ECO:0007669"/>
    <property type="project" value="UniProtKB-KW"/>
</dbReference>
<organism evidence="8 9">
    <name type="scientific">Paraburkholderia hospita</name>
    <dbReference type="NCBI Taxonomy" id="169430"/>
    <lineage>
        <taxon>Bacteria</taxon>
        <taxon>Pseudomonadati</taxon>
        <taxon>Pseudomonadota</taxon>
        <taxon>Betaproteobacteria</taxon>
        <taxon>Burkholderiales</taxon>
        <taxon>Burkholderiaceae</taxon>
        <taxon>Paraburkholderia</taxon>
    </lineage>
</organism>
<dbReference type="SUPFAM" id="SSF53383">
    <property type="entry name" value="PLP-dependent transferases"/>
    <property type="match status" value="1"/>
</dbReference>
<dbReference type="Gene3D" id="3.40.640.10">
    <property type="entry name" value="Type I PLP-dependent aspartate aminotransferase-like (Major domain)"/>
    <property type="match status" value="1"/>
</dbReference>
<dbReference type="InterPro" id="IPR036388">
    <property type="entry name" value="WH-like_DNA-bd_sf"/>
</dbReference>
<reference evidence="8 9" key="1">
    <citation type="submission" date="2018-01" db="EMBL/GenBank/DDBJ databases">
        <title>Species boundaries and ecological features among Paraburkholderia terrae DSMZ17804T, P. hospita DSMZ17164T and P. caribensis DSMZ13236T.</title>
        <authorList>
            <person name="Pratama A.A."/>
        </authorList>
    </citation>
    <scope>NUCLEOTIDE SEQUENCE [LARGE SCALE GENOMIC DNA]</scope>
    <source>
        <strain evidence="8 9">DSM 17164</strain>
    </source>
</reference>
<dbReference type="AlphaFoldDB" id="A0AAN1JI31"/>
<evidence type="ECO:0000256" key="6">
    <source>
        <dbReference type="SAM" id="MobiDB-lite"/>
    </source>
</evidence>
<gene>
    <name evidence="8" type="ORF">C2L64_39960</name>
</gene>
<sequence>MAAHARVRHTPYMRDKLPHMTSPSRKRPARRPDWITDFADNGKARYLQIVDLIERAVANGKLNPGDRLPPQRKLAEMIGVDLTTVTRGFAEAHRRNLIESRGPLGTFIAPPIATFMQQVDLSMNIPPPPADLDLAVLLRRGLSQVLVRSDIDLLMTYQLGGGSDTDRQAGAAWLKPILGRVDPSRVVVTPGAHSALAALILALTKQNAPIFTEQLIYPGLPLIARQLGRTLDTIASDEHGMRPDALDAACARIEGGLIYLNPTIRNPTAQTMPERRRKEILAVAARRNVPVVEDDPYWLFADDPPAPLASLVPQQVYYLSTLSKCISPGLRAAFLVLPAAAAQEAFLKALRSLSLMSPPLTTALVTQWILDGTASDVLAGILKESGERLLAANQILSTVSMPASSGAIHVWQPLPAHWAAQSLAAAASTEGLVVAPSSAFCQTGDMPNAIRISLGGCTRRTELTSALRKLAALVERKPSADNRLLV</sequence>